<organism evidence="3 4">
    <name type="scientific">Rhodothermus marinus (strain ATCC 43812 / DSM 4252 / R-10)</name>
    <name type="common">Rhodothermus obamensis</name>
    <dbReference type="NCBI Taxonomy" id="518766"/>
    <lineage>
        <taxon>Bacteria</taxon>
        <taxon>Pseudomonadati</taxon>
        <taxon>Rhodothermota</taxon>
        <taxon>Rhodothermia</taxon>
        <taxon>Rhodothermales</taxon>
        <taxon>Rhodothermaceae</taxon>
        <taxon>Rhodothermus</taxon>
    </lineage>
</organism>
<dbReference type="RefSeq" id="WP_012845316.1">
    <property type="nucleotide sequence ID" value="NC_013502.1"/>
</dbReference>
<keyword evidence="3" id="KW-0614">Plasmid</keyword>
<evidence type="ECO:0000313" key="4">
    <source>
        <dbReference type="Proteomes" id="UP000002221"/>
    </source>
</evidence>
<keyword evidence="4" id="KW-1185">Reference proteome</keyword>
<dbReference type="KEGG" id="rmr:Rmar_2839"/>
<sequence length="291" mass="33437">MKQFDQVVTLLERGNYEGAFLLLGDCVDLALREIEADRRARRNGTLFGLGIALLTGGLGLEDLVLGPLAYKATRFFGGSSMKPEEAGVLLLEALKLRLEMIQQLPEIVIPAESSARILRDLLVVYLIERGSFDRFEELLPSLIAPAEEKNLYRIVQRLELEVGYEKTIDLDVILFACLFLYDLRHWKLYQKLRAGRESLEREFEEILREEDCRATAAGADLENALERHYAAVLELEPPYTPEAVRRNYRRLIKGCHPDRMQQASAAEQKQAEERARELNEAYEYFRARLNF</sequence>
<dbReference type="SUPFAM" id="SSF46565">
    <property type="entry name" value="Chaperone J-domain"/>
    <property type="match status" value="1"/>
</dbReference>
<dbReference type="SMART" id="SM00271">
    <property type="entry name" value="DnaJ"/>
    <property type="match status" value="1"/>
</dbReference>
<evidence type="ECO:0000256" key="1">
    <source>
        <dbReference type="SAM" id="Coils"/>
    </source>
</evidence>
<reference evidence="3 4" key="1">
    <citation type="journal article" date="2009" name="Stand. Genomic Sci.">
        <title>Complete genome sequence of Rhodothermus marinus type strain (R-10).</title>
        <authorList>
            <person name="Nolan M."/>
            <person name="Tindall B.J."/>
            <person name="Pomrenke H."/>
            <person name="Lapidus A."/>
            <person name="Copeland A."/>
            <person name="Glavina Del Rio T."/>
            <person name="Lucas S."/>
            <person name="Chen F."/>
            <person name="Tice H."/>
            <person name="Cheng J.F."/>
            <person name="Saunders E."/>
            <person name="Han C."/>
            <person name="Bruce D."/>
            <person name="Goodwin L."/>
            <person name="Chain P."/>
            <person name="Pitluck S."/>
            <person name="Ovchinikova G."/>
            <person name="Pati A."/>
            <person name="Ivanova N."/>
            <person name="Mavromatis K."/>
            <person name="Chen A."/>
            <person name="Palaniappan K."/>
            <person name="Land M."/>
            <person name="Hauser L."/>
            <person name="Chang Y.J."/>
            <person name="Jeffries C.D."/>
            <person name="Brettin T."/>
            <person name="Goker M."/>
            <person name="Bristow J."/>
            <person name="Eisen J.A."/>
            <person name="Markowitz V."/>
            <person name="Hugenholtz P."/>
            <person name="Kyrpides N.C."/>
            <person name="Klenk H.P."/>
            <person name="Detter J.C."/>
        </authorList>
    </citation>
    <scope>NUCLEOTIDE SEQUENCE [LARGE SCALE GENOMIC DNA]</scope>
    <source>
        <strain evidence="4">ATCC 43812 / DSM 4252 / R-10</strain>
        <plasmid evidence="3">pRMAR01</plasmid>
    </source>
</reference>
<dbReference type="InterPro" id="IPR036869">
    <property type="entry name" value="J_dom_sf"/>
</dbReference>
<dbReference type="AlphaFoldDB" id="D0MKP2"/>
<dbReference type="OrthoDB" id="665715at2"/>
<proteinExistence type="predicted"/>
<dbReference type="Proteomes" id="UP000002221">
    <property type="component" value="Plasmid pRMAR01"/>
</dbReference>
<dbReference type="PROSITE" id="PS50076">
    <property type="entry name" value="DNAJ_2"/>
    <property type="match status" value="1"/>
</dbReference>
<dbReference type="InterPro" id="IPR001623">
    <property type="entry name" value="DnaJ_domain"/>
</dbReference>
<geneLocation type="plasmid" evidence="3 4">
    <name>pRMAR01</name>
</geneLocation>
<dbReference type="eggNOG" id="COG2214">
    <property type="taxonomic scope" value="Bacteria"/>
</dbReference>
<dbReference type="EMBL" id="CP001808">
    <property type="protein sequence ID" value="ACY49706.1"/>
    <property type="molecule type" value="Genomic_DNA"/>
</dbReference>
<accession>D0MKP2</accession>
<dbReference type="HOGENOM" id="CLU_966050_0_0_10"/>
<feature type="coiled-coil region" evidence="1">
    <location>
        <begin position="261"/>
        <end position="288"/>
    </location>
</feature>
<evidence type="ECO:0000313" key="3">
    <source>
        <dbReference type="EMBL" id="ACY49706.1"/>
    </source>
</evidence>
<evidence type="ECO:0000259" key="2">
    <source>
        <dbReference type="PROSITE" id="PS50076"/>
    </source>
</evidence>
<dbReference type="Pfam" id="PF00226">
    <property type="entry name" value="DnaJ"/>
    <property type="match status" value="1"/>
</dbReference>
<protein>
    <submittedName>
        <fullName evidence="3">Heat shock protein DnaJ domain protein</fullName>
    </submittedName>
</protein>
<gene>
    <name evidence="3" type="ordered locus">Rmar_2839</name>
</gene>
<dbReference type="CDD" id="cd06257">
    <property type="entry name" value="DnaJ"/>
    <property type="match status" value="1"/>
</dbReference>
<keyword evidence="3" id="KW-0346">Stress response</keyword>
<name>D0MKP2_RHOM4</name>
<feature type="domain" description="J" evidence="2">
    <location>
        <begin position="228"/>
        <end position="290"/>
    </location>
</feature>
<dbReference type="Gene3D" id="1.10.287.110">
    <property type="entry name" value="DnaJ domain"/>
    <property type="match status" value="1"/>
</dbReference>
<keyword evidence="1" id="KW-0175">Coiled coil</keyword>